<comment type="similarity">
    <text evidence="2 10">Belongs to the HAK/KUP transporter (TC 2.A.72.3) family.</text>
</comment>
<evidence type="ECO:0000256" key="10">
    <source>
        <dbReference type="RuleBase" id="RU321113"/>
    </source>
</evidence>
<feature type="transmembrane region" description="Helical" evidence="10">
    <location>
        <begin position="359"/>
        <end position="381"/>
    </location>
</feature>
<dbReference type="InterPro" id="IPR053952">
    <property type="entry name" value="K_trans_C"/>
</dbReference>
<dbReference type="GO" id="GO:0015079">
    <property type="term" value="F:potassium ion transmembrane transporter activity"/>
    <property type="evidence" value="ECO:0007669"/>
    <property type="project" value="UniProtKB-UniRule"/>
</dbReference>
<keyword evidence="7 10" id="KW-1133">Transmembrane helix</keyword>
<comment type="subcellular location">
    <subcellularLocation>
        <location evidence="1 10">Membrane</location>
        <topology evidence="1 10">Multi-pass membrane protein</topology>
    </subcellularLocation>
</comment>
<evidence type="ECO:0000256" key="3">
    <source>
        <dbReference type="ARBA" id="ARBA00022448"/>
    </source>
</evidence>
<comment type="function">
    <text evidence="10">Potassium transporter.</text>
</comment>
<dbReference type="Pfam" id="PF22776">
    <property type="entry name" value="K_trans_C"/>
    <property type="match status" value="1"/>
</dbReference>
<feature type="transmembrane region" description="Helical" evidence="10">
    <location>
        <begin position="393"/>
        <end position="413"/>
    </location>
</feature>
<feature type="transmembrane region" description="Helical" evidence="10">
    <location>
        <begin position="311"/>
        <end position="338"/>
    </location>
</feature>
<feature type="transmembrane region" description="Helical" evidence="10">
    <location>
        <begin position="420"/>
        <end position="438"/>
    </location>
</feature>
<evidence type="ECO:0000256" key="7">
    <source>
        <dbReference type="ARBA" id="ARBA00022989"/>
    </source>
</evidence>
<feature type="transmembrane region" description="Helical" evidence="10">
    <location>
        <begin position="61"/>
        <end position="82"/>
    </location>
</feature>
<evidence type="ECO:0000256" key="9">
    <source>
        <dbReference type="ARBA" id="ARBA00023136"/>
    </source>
</evidence>
<evidence type="ECO:0000256" key="1">
    <source>
        <dbReference type="ARBA" id="ARBA00004141"/>
    </source>
</evidence>
<protein>
    <recommendedName>
        <fullName evidence="10">Potassium transporter</fullName>
    </recommendedName>
</protein>
<keyword evidence="3" id="KW-0813">Transport</keyword>
<evidence type="ECO:0000256" key="2">
    <source>
        <dbReference type="ARBA" id="ARBA00008440"/>
    </source>
</evidence>
<dbReference type="Proteomes" id="UP000230069">
    <property type="component" value="Unassembled WGS sequence"/>
</dbReference>
<evidence type="ECO:0000256" key="8">
    <source>
        <dbReference type="ARBA" id="ARBA00023065"/>
    </source>
</evidence>
<gene>
    <name evidence="13" type="ORF">AQUCO_04200047v1</name>
</gene>
<organism evidence="13 14">
    <name type="scientific">Aquilegia coerulea</name>
    <name type="common">Rocky mountain columbine</name>
    <dbReference type="NCBI Taxonomy" id="218851"/>
    <lineage>
        <taxon>Eukaryota</taxon>
        <taxon>Viridiplantae</taxon>
        <taxon>Streptophyta</taxon>
        <taxon>Embryophyta</taxon>
        <taxon>Tracheophyta</taxon>
        <taxon>Spermatophyta</taxon>
        <taxon>Magnoliopsida</taxon>
        <taxon>Ranunculales</taxon>
        <taxon>Ranunculaceae</taxon>
        <taxon>Thalictroideae</taxon>
        <taxon>Aquilegia</taxon>
    </lineage>
</organism>
<feature type="transmembrane region" description="Helical" evidence="10">
    <location>
        <begin position="209"/>
        <end position="230"/>
    </location>
</feature>
<sequence>MALEAASCQSHESRWTVYATTLSLAYQSFGVVFGDLSISPIYVYSSTFSGRLRLHEDDAEILGVLSMIFWTLTLIPFCKYVIFVMGADDNGEGGTFALYSLLCRRSNMGLLNNSLAAEEHISVSKSKNILKETRTNLFIKYFFQKYRSSRFVLLLVVLLGTSMVIGDGVLTPTMSVLSAVNGLKAKVPHLHEMGLFAIQHYGTHRIGCLFAPISICWLLCIGGIGIYNLMIWNPRFIRALSPSYAYNFLRTAGAEAMFADLGHFSLLSIRIAFAGVVYPCIVLAYMGQAAYLSQNKEDLQRSFYNAIPKPIFWPVFIIATLATIVGSQAIISATFSIISQCRTLRCFPRVKIIHTSNQVHGQIYIPEVNWILMALCLTVVIGLGDTEVIGNAYGLAVITVMFVTTCLMFLVIVTVWNRTVLTAGIFVLVFGTLELLYVSACLSKVHRGGWLPLSVASIIVSVMCIWFYGTLRKDAFELQNKVSLDALLQLGTRLGIVRVPGIGLIYTNIISGVPPMFAHLVTNFPAFHKILIFVSLHPTMIPKIPVSERFFVSRVGPPEFCLFKCIVRYGYKDARQDSYTFENQLVEKVAEFLQNEIYDCSRSMDSGGQIGLSRHQLMAAKESGVNEETAVSVDVVRNQRFSGATVIGEVEELMAAKESGVTYMMGHTFVVAHSSSPFFKKFVINTVYSFLRRNSRHPAVTLGIPQSSLVEIGMVYHV</sequence>
<name>A0A2G5CP58_AQUCA</name>
<feature type="domain" description="K+ potassium transporter C-terminal" evidence="12">
    <location>
        <begin position="500"/>
        <end position="717"/>
    </location>
</feature>
<evidence type="ECO:0000313" key="13">
    <source>
        <dbReference type="EMBL" id="PIA33029.1"/>
    </source>
</evidence>
<keyword evidence="9 10" id="KW-0472">Membrane</keyword>
<keyword evidence="14" id="KW-1185">Reference proteome</keyword>
<dbReference type="InterPro" id="IPR053951">
    <property type="entry name" value="K_trans_N"/>
</dbReference>
<feature type="transmembrane region" description="Helical" evidence="10">
    <location>
        <begin position="151"/>
        <end position="170"/>
    </location>
</feature>
<dbReference type="EMBL" id="KZ305059">
    <property type="protein sequence ID" value="PIA33029.1"/>
    <property type="molecule type" value="Genomic_DNA"/>
</dbReference>
<dbReference type="AlphaFoldDB" id="A0A2G5CP58"/>
<evidence type="ECO:0000259" key="12">
    <source>
        <dbReference type="Pfam" id="PF22776"/>
    </source>
</evidence>
<comment type="caution">
    <text evidence="10">Lacks conserved residue(s) required for the propagation of feature annotation.</text>
</comment>
<evidence type="ECO:0000259" key="11">
    <source>
        <dbReference type="Pfam" id="PF02705"/>
    </source>
</evidence>
<dbReference type="PANTHER" id="PTHR30540:SF88">
    <property type="entry name" value="POTASSIUM TRANSPORTER 13-RELATED"/>
    <property type="match status" value="1"/>
</dbReference>
<dbReference type="STRING" id="218851.A0A2G5CP58"/>
<dbReference type="InParanoid" id="A0A2G5CP58"/>
<dbReference type="GO" id="GO:0016020">
    <property type="term" value="C:membrane"/>
    <property type="evidence" value="ECO:0007669"/>
    <property type="project" value="UniProtKB-SubCell"/>
</dbReference>
<evidence type="ECO:0000256" key="5">
    <source>
        <dbReference type="ARBA" id="ARBA00022692"/>
    </source>
</evidence>
<dbReference type="Pfam" id="PF02705">
    <property type="entry name" value="K_trans"/>
    <property type="match status" value="1"/>
</dbReference>
<feature type="domain" description="K+ potassium transporter integral membrane" evidence="11">
    <location>
        <begin position="24"/>
        <end position="489"/>
    </location>
</feature>
<feature type="transmembrane region" description="Helical" evidence="10">
    <location>
        <begin position="271"/>
        <end position="291"/>
    </location>
</feature>
<proteinExistence type="inferred from homology"/>
<dbReference type="InterPro" id="IPR003855">
    <property type="entry name" value="K+_transporter"/>
</dbReference>
<reference evidence="13 14" key="1">
    <citation type="submission" date="2017-09" db="EMBL/GenBank/DDBJ databases">
        <title>WGS assembly of Aquilegia coerulea Goldsmith.</title>
        <authorList>
            <person name="Hodges S."/>
            <person name="Kramer E."/>
            <person name="Nordborg M."/>
            <person name="Tomkins J."/>
            <person name="Borevitz J."/>
            <person name="Derieg N."/>
            <person name="Yan J."/>
            <person name="Mihaltcheva S."/>
            <person name="Hayes R.D."/>
            <person name="Rokhsar D."/>
        </authorList>
    </citation>
    <scope>NUCLEOTIDE SEQUENCE [LARGE SCALE GENOMIC DNA]</scope>
    <source>
        <strain evidence="14">cv. Goldsmith</strain>
    </source>
</reference>
<feature type="transmembrane region" description="Helical" evidence="10">
    <location>
        <begin position="450"/>
        <end position="471"/>
    </location>
</feature>
<evidence type="ECO:0000256" key="4">
    <source>
        <dbReference type="ARBA" id="ARBA00022538"/>
    </source>
</evidence>
<evidence type="ECO:0000313" key="14">
    <source>
        <dbReference type="Proteomes" id="UP000230069"/>
    </source>
</evidence>
<accession>A0A2G5CP58</accession>
<evidence type="ECO:0000256" key="6">
    <source>
        <dbReference type="ARBA" id="ARBA00022958"/>
    </source>
</evidence>
<keyword evidence="8 10" id="KW-0406">Ion transport</keyword>
<keyword evidence="5 10" id="KW-0812">Transmembrane</keyword>
<dbReference type="PANTHER" id="PTHR30540">
    <property type="entry name" value="OSMOTIC STRESS POTASSIUM TRANSPORTER"/>
    <property type="match status" value="1"/>
</dbReference>
<keyword evidence="6 10" id="KW-0630">Potassium</keyword>
<dbReference type="NCBIfam" id="TIGR00794">
    <property type="entry name" value="kup"/>
    <property type="match status" value="1"/>
</dbReference>
<dbReference type="OrthoDB" id="504708at2759"/>
<keyword evidence="4 10" id="KW-0633">Potassium transport</keyword>